<protein>
    <recommendedName>
        <fullName evidence="1">Protein kinase domain-containing protein</fullName>
    </recommendedName>
</protein>
<evidence type="ECO:0000313" key="3">
    <source>
        <dbReference type="Proteomes" id="UP000186601"/>
    </source>
</evidence>
<dbReference type="GO" id="GO:0004674">
    <property type="term" value="F:protein serine/threonine kinase activity"/>
    <property type="evidence" value="ECO:0007669"/>
    <property type="project" value="TreeGrafter"/>
</dbReference>
<gene>
    <name evidence="2" type="ORF">PHLCEN_2v1215</name>
</gene>
<comment type="caution">
    <text evidence="2">The sequence shown here is derived from an EMBL/GenBank/DDBJ whole genome shotgun (WGS) entry which is preliminary data.</text>
</comment>
<evidence type="ECO:0000259" key="1">
    <source>
        <dbReference type="PROSITE" id="PS50011"/>
    </source>
</evidence>
<dbReference type="GO" id="GO:0005524">
    <property type="term" value="F:ATP binding"/>
    <property type="evidence" value="ECO:0007669"/>
    <property type="project" value="InterPro"/>
</dbReference>
<dbReference type="SUPFAM" id="SSF56112">
    <property type="entry name" value="Protein kinase-like (PK-like)"/>
    <property type="match status" value="1"/>
</dbReference>
<dbReference type="PANTHER" id="PTHR44167">
    <property type="entry name" value="OVARIAN-SPECIFIC SERINE/THREONINE-PROTEIN KINASE LOK-RELATED"/>
    <property type="match status" value="1"/>
</dbReference>
<dbReference type="GO" id="GO:0005634">
    <property type="term" value="C:nucleus"/>
    <property type="evidence" value="ECO:0007669"/>
    <property type="project" value="TreeGrafter"/>
</dbReference>
<feature type="domain" description="Protein kinase" evidence="1">
    <location>
        <begin position="1"/>
        <end position="89"/>
    </location>
</feature>
<accession>A0A2R6S402</accession>
<organism evidence="2 3">
    <name type="scientific">Hermanssonia centrifuga</name>
    <dbReference type="NCBI Taxonomy" id="98765"/>
    <lineage>
        <taxon>Eukaryota</taxon>
        <taxon>Fungi</taxon>
        <taxon>Dikarya</taxon>
        <taxon>Basidiomycota</taxon>
        <taxon>Agaricomycotina</taxon>
        <taxon>Agaricomycetes</taxon>
        <taxon>Polyporales</taxon>
        <taxon>Meruliaceae</taxon>
        <taxon>Hermanssonia</taxon>
    </lineage>
</organism>
<dbReference type="Pfam" id="PF00069">
    <property type="entry name" value="Pkinase"/>
    <property type="match status" value="1"/>
</dbReference>
<name>A0A2R6S402_9APHY</name>
<sequence length="89" mass="9940">MRIKAQRWLNILAWRLKQQKAAAKNTLIASVQPLRIKLADFGLAKVLQHDQGFETKVGTPQFMAPEILGKDGYNKLVDSFALGGTIFLT</sequence>
<dbReference type="InterPro" id="IPR011009">
    <property type="entry name" value="Kinase-like_dom_sf"/>
</dbReference>
<keyword evidence="3" id="KW-1185">Reference proteome</keyword>
<dbReference type="PANTHER" id="PTHR44167:SF24">
    <property type="entry name" value="SERINE_THREONINE-PROTEIN KINASE CHK2"/>
    <property type="match status" value="1"/>
</dbReference>
<dbReference type="Proteomes" id="UP000186601">
    <property type="component" value="Unassembled WGS sequence"/>
</dbReference>
<reference evidence="2 3" key="1">
    <citation type="submission" date="2018-02" db="EMBL/GenBank/DDBJ databases">
        <title>Genome sequence of the basidiomycete white-rot fungus Phlebia centrifuga.</title>
        <authorList>
            <person name="Granchi Z."/>
            <person name="Peng M."/>
            <person name="de Vries R.P."/>
            <person name="Hilden K."/>
            <person name="Makela M.R."/>
            <person name="Grigoriev I."/>
            <person name="Riley R."/>
        </authorList>
    </citation>
    <scope>NUCLEOTIDE SEQUENCE [LARGE SCALE GENOMIC DNA]</scope>
    <source>
        <strain evidence="2 3">FBCC195</strain>
    </source>
</reference>
<dbReference type="InterPro" id="IPR000719">
    <property type="entry name" value="Prot_kinase_dom"/>
</dbReference>
<dbReference type="OrthoDB" id="193860at2759"/>
<dbReference type="PROSITE" id="PS50011">
    <property type="entry name" value="PROTEIN_KINASE_DOM"/>
    <property type="match status" value="1"/>
</dbReference>
<dbReference type="GO" id="GO:0044773">
    <property type="term" value="P:mitotic DNA damage checkpoint signaling"/>
    <property type="evidence" value="ECO:0007669"/>
    <property type="project" value="TreeGrafter"/>
</dbReference>
<evidence type="ECO:0000313" key="2">
    <source>
        <dbReference type="EMBL" id="PSS36939.1"/>
    </source>
</evidence>
<proteinExistence type="predicted"/>
<dbReference type="EMBL" id="MLYV02000090">
    <property type="protein sequence ID" value="PSS36939.1"/>
    <property type="molecule type" value="Genomic_DNA"/>
</dbReference>
<dbReference type="GO" id="GO:0005737">
    <property type="term" value="C:cytoplasm"/>
    <property type="evidence" value="ECO:0007669"/>
    <property type="project" value="TreeGrafter"/>
</dbReference>
<dbReference type="STRING" id="98765.A0A2R6S402"/>
<dbReference type="AlphaFoldDB" id="A0A2R6S402"/>
<dbReference type="Gene3D" id="1.10.510.10">
    <property type="entry name" value="Transferase(Phosphotransferase) domain 1"/>
    <property type="match status" value="1"/>
</dbReference>